<accession>A0A0R3P9J5</accession>
<dbReference type="WBParaSite" id="ACOC_0000008601-mRNA-1">
    <property type="protein sequence ID" value="ACOC_0000008601-mRNA-1"/>
    <property type="gene ID" value="ACOC_0000008601"/>
</dbReference>
<dbReference type="InterPro" id="IPR001870">
    <property type="entry name" value="B30.2/SPRY"/>
</dbReference>
<name>A0A0R3P9J5_ANGCS</name>
<proteinExistence type="predicted"/>
<dbReference type="SUPFAM" id="SSF49899">
    <property type="entry name" value="Concanavalin A-like lectins/glucanases"/>
    <property type="match status" value="1"/>
</dbReference>
<dbReference type="CDD" id="cd12909">
    <property type="entry name" value="SPRY_RanBP9_10"/>
    <property type="match status" value="1"/>
</dbReference>
<sequence length="254" mass="28083">LSHYSFFFVSSYLSFLGNGKQQQKDAASTRADYPIPPQCGVYYFEITIVRGLKGCMGVGVCGKSVNLNRLPGWDRYSYGYHGDDGNFFSFSGNGVSYGPKFTSGDVVGCGINLVNKTIFFTKNGVHLGIASRDLEHIDDLYPTVGLQTTGEVVDANFGQRPFRFDIRPEMEVESFSTVSCPRLVSSWMACEGYSKSMASFCNAAKLVPEEDEQSIEMRKGDNSFFMRLLSNTNLITALQKKIPNGEENSLSSCK</sequence>
<dbReference type="InterPro" id="IPR003877">
    <property type="entry name" value="SPRY_dom"/>
</dbReference>
<dbReference type="SMART" id="SM00449">
    <property type="entry name" value="SPRY"/>
    <property type="match status" value="1"/>
</dbReference>
<evidence type="ECO:0000259" key="1">
    <source>
        <dbReference type="PROSITE" id="PS50188"/>
    </source>
</evidence>
<dbReference type="Gene3D" id="2.60.120.920">
    <property type="match status" value="1"/>
</dbReference>
<dbReference type="Pfam" id="PF00622">
    <property type="entry name" value="SPRY"/>
    <property type="match status" value="1"/>
</dbReference>
<dbReference type="AlphaFoldDB" id="A0A0R3P9J5"/>
<dbReference type="PROSITE" id="PS50188">
    <property type="entry name" value="B302_SPRY"/>
    <property type="match status" value="1"/>
</dbReference>
<protein>
    <submittedName>
        <fullName evidence="2">B30.2/SPRY domain-containing protein</fullName>
    </submittedName>
</protein>
<dbReference type="InterPro" id="IPR035782">
    <property type="entry name" value="SPRY_RanBP9/10"/>
</dbReference>
<dbReference type="PANTHER" id="PTHR12864">
    <property type="entry name" value="RAN BINDING PROTEIN 9-RELATED"/>
    <property type="match status" value="1"/>
</dbReference>
<dbReference type="InterPro" id="IPR043136">
    <property type="entry name" value="B30.2/SPRY_sf"/>
</dbReference>
<evidence type="ECO:0000313" key="2">
    <source>
        <dbReference type="WBParaSite" id="ACOC_0000008601-mRNA-1"/>
    </source>
</evidence>
<reference evidence="2" key="1">
    <citation type="submission" date="2017-02" db="UniProtKB">
        <authorList>
            <consortium name="WormBaseParasite"/>
        </authorList>
    </citation>
    <scope>IDENTIFICATION</scope>
</reference>
<dbReference type="OMA" id="FEYKEAN"/>
<feature type="domain" description="B30.2/SPRY" evidence="1">
    <location>
        <begin position="1"/>
        <end position="162"/>
    </location>
</feature>
<organism evidence="2">
    <name type="scientific">Angiostrongylus costaricensis</name>
    <name type="common">Nematode worm</name>
    <dbReference type="NCBI Taxonomy" id="334426"/>
    <lineage>
        <taxon>Eukaryota</taxon>
        <taxon>Metazoa</taxon>
        <taxon>Ecdysozoa</taxon>
        <taxon>Nematoda</taxon>
        <taxon>Chromadorea</taxon>
        <taxon>Rhabditida</taxon>
        <taxon>Rhabditina</taxon>
        <taxon>Rhabditomorpha</taxon>
        <taxon>Strongyloidea</taxon>
        <taxon>Metastrongylidae</taxon>
        <taxon>Angiostrongylus</taxon>
    </lineage>
</organism>
<dbReference type="InterPro" id="IPR050618">
    <property type="entry name" value="Ubq-SigPath_Reg"/>
</dbReference>
<dbReference type="InterPro" id="IPR013320">
    <property type="entry name" value="ConA-like_dom_sf"/>
</dbReference>